<dbReference type="PROSITE" id="PS50143">
    <property type="entry name" value="BIR_REPEAT_2"/>
    <property type="match status" value="3"/>
</dbReference>
<proteinExistence type="inferred from homology"/>
<dbReference type="EMBL" id="CAJNOJ010000026">
    <property type="protein sequence ID" value="CAF0868611.1"/>
    <property type="molecule type" value="Genomic_DNA"/>
</dbReference>
<keyword evidence="5" id="KW-0175">Coiled coil</keyword>
<dbReference type="Proteomes" id="UP000663852">
    <property type="component" value="Unassembled WGS sequence"/>
</dbReference>
<reference evidence="8" key="1">
    <citation type="submission" date="2021-02" db="EMBL/GenBank/DDBJ databases">
        <authorList>
            <person name="Nowell W R."/>
        </authorList>
    </citation>
    <scope>NUCLEOTIDE SEQUENCE</scope>
</reference>
<dbReference type="GO" id="GO:0061630">
    <property type="term" value="F:ubiquitin protein ligase activity"/>
    <property type="evidence" value="ECO:0007669"/>
    <property type="project" value="TreeGrafter"/>
</dbReference>
<feature type="region of interest" description="Disordered" evidence="6">
    <location>
        <begin position="367"/>
        <end position="386"/>
    </location>
</feature>
<evidence type="ECO:0000256" key="4">
    <source>
        <dbReference type="PROSITE-ProRule" id="PRU00175"/>
    </source>
</evidence>
<dbReference type="InterPro" id="IPR001370">
    <property type="entry name" value="BIR_rpt"/>
</dbReference>
<protein>
    <recommendedName>
        <fullName evidence="7">RING-type domain-containing protein</fullName>
    </recommendedName>
</protein>
<dbReference type="OrthoDB" id="774873at2759"/>
<evidence type="ECO:0000256" key="3">
    <source>
        <dbReference type="ARBA" id="ARBA00022833"/>
    </source>
</evidence>
<keyword evidence="2 4" id="KW-0479">Metal-binding</keyword>
<evidence type="ECO:0000256" key="5">
    <source>
        <dbReference type="SAM" id="Coils"/>
    </source>
</evidence>
<dbReference type="GO" id="GO:0008270">
    <property type="term" value="F:zinc ion binding"/>
    <property type="evidence" value="ECO:0007669"/>
    <property type="project" value="UniProtKB-KW"/>
</dbReference>
<dbReference type="CDD" id="cd00022">
    <property type="entry name" value="BIR"/>
    <property type="match status" value="2"/>
</dbReference>
<gene>
    <name evidence="8" type="ORF">EDS130_LOCUS8173</name>
</gene>
<dbReference type="GO" id="GO:0043027">
    <property type="term" value="F:cysteine-type endopeptidase inhibitor activity involved in apoptotic process"/>
    <property type="evidence" value="ECO:0007669"/>
    <property type="project" value="TreeGrafter"/>
</dbReference>
<dbReference type="Gene3D" id="3.30.40.10">
    <property type="entry name" value="Zinc/RING finger domain, C3HC4 (zinc finger)"/>
    <property type="match status" value="1"/>
</dbReference>
<evidence type="ECO:0000256" key="2">
    <source>
        <dbReference type="ARBA" id="ARBA00022771"/>
    </source>
</evidence>
<dbReference type="PANTHER" id="PTHR10044:SF139">
    <property type="entry name" value="DEATH-ASSOCIATED INHIBITOR OF APOPTOSIS 2"/>
    <property type="match status" value="1"/>
</dbReference>
<dbReference type="GO" id="GO:0005737">
    <property type="term" value="C:cytoplasm"/>
    <property type="evidence" value="ECO:0007669"/>
    <property type="project" value="TreeGrafter"/>
</dbReference>
<accession>A0A813XLG0</accession>
<feature type="compositionally biased region" description="Basic and acidic residues" evidence="6">
    <location>
        <begin position="367"/>
        <end position="381"/>
    </location>
</feature>
<dbReference type="GO" id="GO:0031398">
    <property type="term" value="P:positive regulation of protein ubiquitination"/>
    <property type="evidence" value="ECO:0007669"/>
    <property type="project" value="TreeGrafter"/>
</dbReference>
<dbReference type="GO" id="GO:0005634">
    <property type="term" value="C:nucleus"/>
    <property type="evidence" value="ECO:0007669"/>
    <property type="project" value="TreeGrafter"/>
</dbReference>
<dbReference type="PROSITE" id="PS50089">
    <property type="entry name" value="ZF_RING_2"/>
    <property type="match status" value="1"/>
</dbReference>
<dbReference type="Gene3D" id="1.10.1170.10">
    <property type="entry name" value="Inhibitor Of Apoptosis Protein (2mihbC-IAP-1), Chain A"/>
    <property type="match status" value="3"/>
</dbReference>
<dbReference type="SUPFAM" id="SSF57924">
    <property type="entry name" value="Inhibitor of apoptosis (IAP) repeat"/>
    <property type="match status" value="3"/>
</dbReference>
<name>A0A813XLG0_ADIRI</name>
<dbReference type="AlphaFoldDB" id="A0A813XLG0"/>
<dbReference type="InterPro" id="IPR013083">
    <property type="entry name" value="Znf_RING/FYVE/PHD"/>
</dbReference>
<sequence>MSVNVSDMTTDQLKTGSIYTTMKQSFDTQFMPEKRLNRPLKSTITNIVTKSQVLTNLIPQKQNVYSNIEIQAAGFSCTGVEDAARCQACGLEVSEWTADMKPFTIHKQRNPACAYVRSMVPEKPIIAPVTIMSTTDDDYNPAKRQKKDFIEEICESSVLREITLLAEARRRSFSHWPPHMCPSSAQMVAAGFFSCNVGDRVICLYCNLICQQWNPETDDPSEIHKKLSPKCPYVISMAKQQQTILSPNVTKHYPNANGVDPFQCVEIVHTTPCHTEYMEIPRRQASFATWPDENLPAVDELVRAGFFYAGSKTVVTCFYCNGSLQNWGPNDNPMIEHARWFPNCAFAKQLCGVELYKKIQESKKAQQERAKANDANKRDGKTNSTVGRGQLIIPDESALSRLVAARLDLPVSRRLHRQYFKLLVIKRVWEYHLRLRSDSLDNPIDLWMCCTILQRQIEVISGDKDKNIIVPRVAMQTILEKELADICTLTDNVTLEASASYNNPLRIGNSCATIRSVDKFTRYLQLKQNQESTERTVEPVQRIPCNLIELLKKQAYMHSEEKDVKESQEEREELAQNVELINTAVDPTECLANSELRPVVAQDIDDHQATSEADAWANLCVLCLEETRTLAFVPCGHLSTCVPCGHSLKLCPTCCHEIQGSIRINL</sequence>
<dbReference type="PANTHER" id="PTHR10044">
    <property type="entry name" value="INHIBITOR OF APOPTOSIS"/>
    <property type="match status" value="1"/>
</dbReference>
<dbReference type="SMART" id="SM00238">
    <property type="entry name" value="BIR"/>
    <property type="match status" value="3"/>
</dbReference>
<dbReference type="InterPro" id="IPR050784">
    <property type="entry name" value="IAP"/>
</dbReference>
<dbReference type="Pfam" id="PF00653">
    <property type="entry name" value="BIR"/>
    <property type="match status" value="3"/>
</dbReference>
<feature type="coiled-coil region" evidence="5">
    <location>
        <begin position="557"/>
        <end position="584"/>
    </location>
</feature>
<evidence type="ECO:0000259" key="7">
    <source>
        <dbReference type="PROSITE" id="PS50089"/>
    </source>
</evidence>
<keyword evidence="3" id="KW-0862">Zinc</keyword>
<dbReference type="GO" id="GO:0043066">
    <property type="term" value="P:negative regulation of apoptotic process"/>
    <property type="evidence" value="ECO:0007669"/>
    <property type="project" value="TreeGrafter"/>
</dbReference>
<evidence type="ECO:0000256" key="1">
    <source>
        <dbReference type="ARBA" id="ARBA00006672"/>
    </source>
</evidence>
<comment type="caution">
    <text evidence="8">The sequence shown here is derived from an EMBL/GenBank/DDBJ whole genome shotgun (WGS) entry which is preliminary data.</text>
</comment>
<comment type="similarity">
    <text evidence="1">Belongs to the IAP family.</text>
</comment>
<dbReference type="InterPro" id="IPR001841">
    <property type="entry name" value="Znf_RING"/>
</dbReference>
<organism evidence="8 9">
    <name type="scientific">Adineta ricciae</name>
    <name type="common">Rotifer</name>
    <dbReference type="NCBI Taxonomy" id="249248"/>
    <lineage>
        <taxon>Eukaryota</taxon>
        <taxon>Metazoa</taxon>
        <taxon>Spiralia</taxon>
        <taxon>Gnathifera</taxon>
        <taxon>Rotifera</taxon>
        <taxon>Eurotatoria</taxon>
        <taxon>Bdelloidea</taxon>
        <taxon>Adinetida</taxon>
        <taxon>Adinetidae</taxon>
        <taxon>Adineta</taxon>
    </lineage>
</organism>
<evidence type="ECO:0000313" key="8">
    <source>
        <dbReference type="EMBL" id="CAF0868611.1"/>
    </source>
</evidence>
<keyword evidence="2 4" id="KW-0863">Zinc-finger</keyword>
<dbReference type="Pfam" id="PF13920">
    <property type="entry name" value="zf-C3HC4_3"/>
    <property type="match status" value="1"/>
</dbReference>
<evidence type="ECO:0000256" key="6">
    <source>
        <dbReference type="SAM" id="MobiDB-lite"/>
    </source>
</evidence>
<evidence type="ECO:0000313" key="9">
    <source>
        <dbReference type="Proteomes" id="UP000663852"/>
    </source>
</evidence>
<feature type="domain" description="RING-type" evidence="7">
    <location>
        <begin position="620"/>
        <end position="654"/>
    </location>
</feature>
<dbReference type="GO" id="GO:0051726">
    <property type="term" value="P:regulation of cell cycle"/>
    <property type="evidence" value="ECO:0007669"/>
    <property type="project" value="TreeGrafter"/>
</dbReference>